<comment type="caution">
    <text evidence="1">The sequence shown here is derived from an EMBL/GenBank/DDBJ whole genome shotgun (WGS) entry which is preliminary data.</text>
</comment>
<gene>
    <name evidence="1" type="ORF">AD931_07235</name>
</gene>
<organism evidence="1 2">
    <name type="scientific">Gluconobacter oxydans</name>
    <name type="common">Gluconobacter suboxydans</name>
    <dbReference type="NCBI Taxonomy" id="442"/>
    <lineage>
        <taxon>Bacteria</taxon>
        <taxon>Pseudomonadati</taxon>
        <taxon>Pseudomonadota</taxon>
        <taxon>Alphaproteobacteria</taxon>
        <taxon>Acetobacterales</taxon>
        <taxon>Acetobacteraceae</taxon>
        <taxon>Gluconobacter</taxon>
    </lineage>
</organism>
<dbReference type="AlphaFoldDB" id="A0AB34XLG8"/>
<sequence>MFRCHLSIYGREQHCALCIIKVFDQVKIVIRRRETLSNAPEQRDVTFVSRDSRILLMSCIRFVDDIVMGDACFVCSAAPRENTFNDEHIIPRWRLRRFGLFDRHMTLLIGEFIRSKTLREGAS</sequence>
<name>A0AB34XLG8_GLUOY</name>
<dbReference type="Proteomes" id="UP000075394">
    <property type="component" value="Unassembled WGS sequence"/>
</dbReference>
<dbReference type="EMBL" id="LHZD01000019">
    <property type="protein sequence ID" value="KXV08271.1"/>
    <property type="molecule type" value="Genomic_DNA"/>
</dbReference>
<proteinExistence type="predicted"/>
<evidence type="ECO:0000313" key="2">
    <source>
        <dbReference type="Proteomes" id="UP000075394"/>
    </source>
</evidence>
<accession>A0AB34XLG8</accession>
<evidence type="ECO:0000313" key="1">
    <source>
        <dbReference type="EMBL" id="KXV08271.1"/>
    </source>
</evidence>
<reference evidence="1 2" key="1">
    <citation type="submission" date="2015-06" db="EMBL/GenBank/DDBJ databases">
        <title>Improved classification and identification of acetic acid bacteria using matrix-assisted laser desorption/ionization time-of-flight mass spectrometry; Gluconobacter nephelii and Gluconobacter uchimurae are later heterotypic synonyms of Gluconobacter japonicus and Gluconobacter oxydans, respectively.</title>
        <authorList>
            <person name="Li L."/>
            <person name="Cleenwerck I."/>
            <person name="De Vuyst L."/>
            <person name="Vandamme P."/>
        </authorList>
    </citation>
    <scope>NUCLEOTIDE SEQUENCE [LARGE SCALE GENOMIC DNA]</scope>
    <source>
        <strain evidence="1 2">LMG 1386</strain>
    </source>
</reference>
<protein>
    <recommendedName>
        <fullName evidence="3">HNH nuclease domain-containing protein</fullName>
    </recommendedName>
</protein>
<evidence type="ECO:0008006" key="3">
    <source>
        <dbReference type="Google" id="ProtNLM"/>
    </source>
</evidence>